<sequence length="82" mass="9114">MHERTMAKTAENIISGHALKLMRPCYRHQVPGGNYYPAVLPKCRVLIILGIRILHHKKVAGDGEISKPAWQGARLPAHLPGE</sequence>
<gene>
    <name evidence="1" type="ORF">IMF26_09225</name>
</gene>
<reference evidence="1" key="1">
    <citation type="submission" date="2020-10" db="EMBL/GenBank/DDBJ databases">
        <authorList>
            <person name="Kadnikov V."/>
            <person name="Beletsky A.V."/>
            <person name="Mardanov A.V."/>
            <person name="Karnachuk O.V."/>
            <person name="Ravin N.V."/>
        </authorList>
    </citation>
    <scope>NUCLEOTIDE SEQUENCE</scope>
    <source>
        <strain evidence="1">Bu02</strain>
    </source>
</reference>
<evidence type="ECO:0000313" key="1">
    <source>
        <dbReference type="EMBL" id="QUL98209.1"/>
    </source>
</evidence>
<organism evidence="1">
    <name type="scientific">Candidatus Fermentithermobacillus carboniphilus</name>
    <dbReference type="NCBI Taxonomy" id="3085328"/>
    <lineage>
        <taxon>Bacteria</taxon>
        <taxon>Bacillati</taxon>
        <taxon>Bacillota</taxon>
        <taxon>Candidatus Fermentithermobacillia</taxon>
        <taxon>Candidatus Fermentithermobacillales</taxon>
        <taxon>Candidatus Fermentithermobacillaceae</taxon>
        <taxon>Candidatus Fermentithermobacillus</taxon>
    </lineage>
</organism>
<name>A0AAT9LAY5_9FIRM</name>
<proteinExistence type="predicted"/>
<accession>A0AAT9LAY5</accession>
<dbReference type="EMBL" id="CP062796">
    <property type="protein sequence ID" value="QUL98209.1"/>
    <property type="molecule type" value="Genomic_DNA"/>
</dbReference>
<protein>
    <submittedName>
        <fullName evidence="1">Uncharacterized protein</fullName>
    </submittedName>
</protein>
<dbReference type="KEGG" id="fcz:IMF26_09225"/>
<reference evidence="1" key="2">
    <citation type="journal article" date="2023" name="Biology">
        <title>Prokaryotic Life Associated with Coal-Fire Gas Vents Revealed by Metagenomics.</title>
        <authorList>
            <person name="Kadnikov V.V."/>
            <person name="Mardanov A.V."/>
            <person name="Beletsky A.V."/>
            <person name="Karnachuk O.V."/>
            <person name="Ravin N.V."/>
        </authorList>
    </citation>
    <scope>NUCLEOTIDE SEQUENCE</scope>
    <source>
        <strain evidence="1">Bu02</strain>
    </source>
</reference>
<dbReference type="AlphaFoldDB" id="A0AAT9LAY5"/>